<comment type="caution">
    <text evidence="2">The sequence shown here is derived from an EMBL/GenBank/DDBJ whole genome shotgun (WGS) entry which is preliminary data.</text>
</comment>
<dbReference type="AlphaFoldDB" id="A0AAW0E6M8"/>
<accession>A0AAW0E6M8</accession>
<protein>
    <submittedName>
        <fullName evidence="2">Uncharacterized protein</fullName>
    </submittedName>
</protein>
<keyword evidence="3" id="KW-1185">Reference proteome</keyword>
<organism evidence="2 3">
    <name type="scientific">Paramarasmius palmivorus</name>
    <dbReference type="NCBI Taxonomy" id="297713"/>
    <lineage>
        <taxon>Eukaryota</taxon>
        <taxon>Fungi</taxon>
        <taxon>Dikarya</taxon>
        <taxon>Basidiomycota</taxon>
        <taxon>Agaricomycotina</taxon>
        <taxon>Agaricomycetes</taxon>
        <taxon>Agaricomycetidae</taxon>
        <taxon>Agaricales</taxon>
        <taxon>Marasmiineae</taxon>
        <taxon>Marasmiaceae</taxon>
        <taxon>Paramarasmius</taxon>
    </lineage>
</organism>
<proteinExistence type="predicted"/>
<dbReference type="EMBL" id="JAYKXP010000002">
    <property type="protein sequence ID" value="KAK7060978.1"/>
    <property type="molecule type" value="Genomic_DNA"/>
</dbReference>
<feature type="region of interest" description="Disordered" evidence="1">
    <location>
        <begin position="207"/>
        <end position="239"/>
    </location>
</feature>
<dbReference type="Proteomes" id="UP001383192">
    <property type="component" value="Unassembled WGS sequence"/>
</dbReference>
<feature type="compositionally biased region" description="Basic and acidic residues" evidence="1">
    <location>
        <begin position="214"/>
        <end position="224"/>
    </location>
</feature>
<gene>
    <name evidence="2" type="ORF">VNI00_000713</name>
</gene>
<evidence type="ECO:0000313" key="2">
    <source>
        <dbReference type="EMBL" id="KAK7060978.1"/>
    </source>
</evidence>
<reference evidence="2 3" key="1">
    <citation type="submission" date="2024-01" db="EMBL/GenBank/DDBJ databases">
        <title>A draft genome for a cacao thread blight-causing isolate of Paramarasmius palmivorus.</title>
        <authorList>
            <person name="Baruah I.K."/>
            <person name="Bukari Y."/>
            <person name="Amoako-Attah I."/>
            <person name="Meinhardt L.W."/>
            <person name="Bailey B.A."/>
            <person name="Cohen S.P."/>
        </authorList>
    </citation>
    <scope>NUCLEOTIDE SEQUENCE [LARGE SCALE GENOMIC DNA]</scope>
    <source>
        <strain evidence="2 3">GH-12</strain>
    </source>
</reference>
<evidence type="ECO:0000256" key="1">
    <source>
        <dbReference type="SAM" id="MobiDB-lite"/>
    </source>
</evidence>
<evidence type="ECO:0000313" key="3">
    <source>
        <dbReference type="Proteomes" id="UP001383192"/>
    </source>
</evidence>
<sequence length="239" mass="26816">MSTQKLAEKSRSHILFAPPEGRLRYRDEDFKVLCASTPIPYSNIPRYLAHPAFFEKSCPPKLYCGWRVGVDALSALVVKHYPDHVILSGGEVMSCNTALELPKAIRKELELPPELHHLISIVDGADSEGNFGYALAIGNNYEGLLPRRKYVEPLMQKLFNNKDTEWFLTNRQWKWAPSSSSSYKGEPVIVTGYRHFMTAMADRSAGHKTVSRLSLRETQKEKRPGPTAGMAVPSLNISA</sequence>
<name>A0AAW0E6M8_9AGAR</name>